<accession>A0A1M6KY21</accession>
<dbReference type="OrthoDB" id="1117657at2"/>
<organism evidence="1 2">
    <name type="scientific">Aquimarina spongiae</name>
    <dbReference type="NCBI Taxonomy" id="570521"/>
    <lineage>
        <taxon>Bacteria</taxon>
        <taxon>Pseudomonadati</taxon>
        <taxon>Bacteroidota</taxon>
        <taxon>Flavobacteriia</taxon>
        <taxon>Flavobacteriales</taxon>
        <taxon>Flavobacteriaceae</taxon>
        <taxon>Aquimarina</taxon>
    </lineage>
</organism>
<dbReference type="STRING" id="570521.SAMN04488508_1137"/>
<proteinExistence type="predicted"/>
<dbReference type="AlphaFoldDB" id="A0A1M6KY21"/>
<evidence type="ECO:0000313" key="2">
    <source>
        <dbReference type="Proteomes" id="UP000184432"/>
    </source>
</evidence>
<evidence type="ECO:0008006" key="3">
    <source>
        <dbReference type="Google" id="ProtNLM"/>
    </source>
</evidence>
<dbReference type="EMBL" id="FQYP01000013">
    <property type="protein sequence ID" value="SHJ63848.1"/>
    <property type="molecule type" value="Genomic_DNA"/>
</dbReference>
<sequence>MIMDTRYKLVLLIAWVLFSIPIGTAQERVSKTIKKSFPLTNDGELLLENKYGDITMTGWDQDKVSVVITIKVNHRKKENAKDLLSRITPLFRSASGYVSMTSEITNKNTGWFADFFNRNNPIDLDRSHIKIDYKIFLPKKAKLKVTNRFGDVFIEDWSGSLTAIIEHGDLWVGEDLSKADIELKFGKVRANNLSYAKIMIKNGELEMKDAKSLQIKSDGTDMKINSITSLEIYSNKDDIVLEEVGSIYGDLKFTTMDLNRLTQDVNLIMKIADFRIKHIANPKGKIEIEQESSEINLKVSGFSHRFTAKLEQGVVRLPKSFENVSSTMLNKLKKMREIDATFGKERKGLISIQGAKGIVTIND</sequence>
<keyword evidence="2" id="KW-1185">Reference proteome</keyword>
<gene>
    <name evidence="1" type="ORF">SAMN04488508_1137</name>
</gene>
<protein>
    <recommendedName>
        <fullName evidence="3">Adhesin domain-containing protein</fullName>
    </recommendedName>
</protein>
<reference evidence="2" key="1">
    <citation type="submission" date="2016-11" db="EMBL/GenBank/DDBJ databases">
        <authorList>
            <person name="Varghese N."/>
            <person name="Submissions S."/>
        </authorList>
    </citation>
    <scope>NUCLEOTIDE SEQUENCE [LARGE SCALE GENOMIC DNA]</scope>
    <source>
        <strain evidence="2">DSM 22623</strain>
    </source>
</reference>
<evidence type="ECO:0000313" key="1">
    <source>
        <dbReference type="EMBL" id="SHJ63848.1"/>
    </source>
</evidence>
<dbReference type="Proteomes" id="UP000184432">
    <property type="component" value="Unassembled WGS sequence"/>
</dbReference>
<name>A0A1M6KY21_9FLAO</name>